<feature type="transmembrane region" description="Helical" evidence="2">
    <location>
        <begin position="491"/>
        <end position="509"/>
    </location>
</feature>
<keyword evidence="2" id="KW-0472">Membrane</keyword>
<dbReference type="OrthoDB" id="45797at2759"/>
<dbReference type="PANTHER" id="PTHR34289">
    <property type="entry name" value="PROTEIN, PUTATIVE (DUF819)-RELATED"/>
    <property type="match status" value="1"/>
</dbReference>
<dbReference type="AlphaFoldDB" id="A0A8J4CUB6"/>
<feature type="transmembrane region" description="Helical" evidence="2">
    <location>
        <begin position="546"/>
        <end position="573"/>
    </location>
</feature>
<feature type="region of interest" description="Disordered" evidence="1">
    <location>
        <begin position="367"/>
        <end position="396"/>
    </location>
</feature>
<proteinExistence type="predicted"/>
<reference evidence="3" key="1">
    <citation type="journal article" date="2021" name="Proc. Natl. Acad. Sci. U.S.A.">
        <title>Three genomes in the algal genus Volvox reveal the fate of a haploid sex-determining region after a transition to homothallism.</title>
        <authorList>
            <person name="Yamamoto K."/>
            <person name="Hamaji T."/>
            <person name="Kawai-Toyooka H."/>
            <person name="Matsuzaki R."/>
            <person name="Takahashi F."/>
            <person name="Nishimura Y."/>
            <person name="Kawachi M."/>
            <person name="Noguchi H."/>
            <person name="Minakuchi Y."/>
            <person name="Umen J.G."/>
            <person name="Toyoda A."/>
            <person name="Nozaki H."/>
        </authorList>
    </citation>
    <scope>NUCLEOTIDE SEQUENCE</scope>
    <source>
        <strain evidence="3">NIES-3785</strain>
    </source>
</reference>
<feature type="compositionally biased region" description="Gly residues" evidence="1">
    <location>
        <begin position="383"/>
        <end position="396"/>
    </location>
</feature>
<evidence type="ECO:0000313" key="4">
    <source>
        <dbReference type="Proteomes" id="UP000722791"/>
    </source>
</evidence>
<dbReference type="InterPro" id="IPR008537">
    <property type="entry name" value="DUF819"/>
</dbReference>
<accession>A0A8J4CUB6</accession>
<keyword evidence="2" id="KW-0812">Transmembrane</keyword>
<feature type="transmembrane region" description="Helical" evidence="2">
    <location>
        <begin position="434"/>
        <end position="454"/>
    </location>
</feature>
<feature type="transmembrane region" description="Helical" evidence="2">
    <location>
        <begin position="466"/>
        <end position="485"/>
    </location>
</feature>
<feature type="transmembrane region" description="Helical" evidence="2">
    <location>
        <begin position="337"/>
        <end position="359"/>
    </location>
</feature>
<feature type="transmembrane region" description="Helical" evidence="2">
    <location>
        <begin position="245"/>
        <end position="261"/>
    </location>
</feature>
<name>A0A8J4CUB6_9CHLO</name>
<sequence length="577" mass="58719">MRTASGSWAQSPAPRRRAVFHHSDIRPHHIRHWAALPLHLLPRTVAMGSIRASSVKTFAATHATKSTAAIATSTTPAARHFRSTAPATTTNAICLCRHATVAAFSKASAASTSISSQLRPPLQQPLSSPSSPPTSAAATTTLSCRLVFPCPRVPVRAVSTAAAAAVVAAPASVSGLALPELPTLLPLQGPWGVWTGLILAGAFGLWSERTRLGKELSGALVSTLAGMFLANVGLLPAGAPELHTVYKYLLPLAIPMLLFAADLRRILAETGRLLVAFLLGSAATLGGSLAAMAVFPLGRFLGEEGWKVASALTARHIGGAVNYMAVSEALSISPSTFGAGLAADDLILTLYFVSIYYLARNIPPDGAPGGSSGPQQQQQHTASGGGGGEGGGGGHGSGGKVITVPEALAALSISASVCYIAVSAAKVWGMPGQAITIITALSVALATAVPRLLAPLVPSAEGLAQLLMQIFYATIGASANVSLVIQTAPVLFLFSLLALGAHLSLLLLVGRLAGFSMREMLLASNANIGGPSTVAGMAAAKGWTSSVIPGILTSTLGYAIGTFLGIGLGYSALRKIG</sequence>
<dbReference type="Proteomes" id="UP000722791">
    <property type="component" value="Unassembled WGS sequence"/>
</dbReference>
<protein>
    <submittedName>
        <fullName evidence="3">Uncharacterized protein</fullName>
    </submittedName>
</protein>
<dbReference type="PANTHER" id="PTHR34289:SF3">
    <property type="entry name" value="PROTEIN, PUTATIVE (DUF819)-RELATED"/>
    <property type="match status" value="1"/>
</dbReference>
<feature type="transmembrane region" description="Helical" evidence="2">
    <location>
        <begin position="273"/>
        <end position="295"/>
    </location>
</feature>
<comment type="caution">
    <text evidence="3">The sequence shown here is derived from an EMBL/GenBank/DDBJ whole genome shotgun (WGS) entry which is preliminary data.</text>
</comment>
<gene>
    <name evidence="3" type="ORF">Vretimale_16155</name>
</gene>
<keyword evidence="2" id="KW-1133">Transmembrane helix</keyword>
<dbReference type="EMBL" id="BNCQ01000046">
    <property type="protein sequence ID" value="GIM12967.1"/>
    <property type="molecule type" value="Genomic_DNA"/>
</dbReference>
<feature type="transmembrane region" description="Helical" evidence="2">
    <location>
        <begin position="155"/>
        <end position="177"/>
    </location>
</feature>
<feature type="transmembrane region" description="Helical" evidence="2">
    <location>
        <begin position="189"/>
        <end position="206"/>
    </location>
</feature>
<evidence type="ECO:0000313" key="3">
    <source>
        <dbReference type="EMBL" id="GIM12967.1"/>
    </source>
</evidence>
<feature type="transmembrane region" description="Helical" evidence="2">
    <location>
        <begin position="218"/>
        <end position="239"/>
    </location>
</feature>
<evidence type="ECO:0000256" key="1">
    <source>
        <dbReference type="SAM" id="MobiDB-lite"/>
    </source>
</evidence>
<evidence type="ECO:0000256" key="2">
    <source>
        <dbReference type="SAM" id="Phobius"/>
    </source>
</evidence>
<dbReference type="Pfam" id="PF05684">
    <property type="entry name" value="DUF819"/>
    <property type="match status" value="1"/>
</dbReference>
<organism evidence="3 4">
    <name type="scientific">Volvox reticuliferus</name>
    <dbReference type="NCBI Taxonomy" id="1737510"/>
    <lineage>
        <taxon>Eukaryota</taxon>
        <taxon>Viridiplantae</taxon>
        <taxon>Chlorophyta</taxon>
        <taxon>core chlorophytes</taxon>
        <taxon>Chlorophyceae</taxon>
        <taxon>CS clade</taxon>
        <taxon>Chlamydomonadales</taxon>
        <taxon>Volvocaceae</taxon>
        <taxon>Volvox</taxon>
    </lineage>
</organism>
<feature type="compositionally biased region" description="Low complexity" evidence="1">
    <location>
        <begin position="373"/>
        <end position="382"/>
    </location>
</feature>